<dbReference type="KEGG" id="dwi:26529269"/>
<accession>A0A0Q9WRJ1</accession>
<evidence type="ECO:0000256" key="1">
    <source>
        <dbReference type="ARBA" id="ARBA00022614"/>
    </source>
</evidence>
<evidence type="ECO:0008006" key="6">
    <source>
        <dbReference type="Google" id="ProtNLM"/>
    </source>
</evidence>
<name>A0A0Q9WRJ1_DROWI</name>
<keyword evidence="5" id="KW-1185">Reference proteome</keyword>
<evidence type="ECO:0000313" key="4">
    <source>
        <dbReference type="EMBL" id="KRF98753.1"/>
    </source>
</evidence>
<dbReference type="AlphaFoldDB" id="A0A0Q9WRJ1"/>
<dbReference type="InParanoid" id="A0A0Q9WRJ1"/>
<keyword evidence="1" id="KW-0433">Leucine-rich repeat</keyword>
<dbReference type="SUPFAM" id="SSF52058">
    <property type="entry name" value="L domain-like"/>
    <property type="match status" value="1"/>
</dbReference>
<proteinExistence type="predicted"/>
<dbReference type="InterPro" id="IPR032675">
    <property type="entry name" value="LRR_dom_sf"/>
</dbReference>
<dbReference type="PANTHER" id="PTHR24369:SF210">
    <property type="entry name" value="CHAOPTIN-RELATED"/>
    <property type="match status" value="1"/>
</dbReference>
<dbReference type="EMBL" id="CH963920">
    <property type="protein sequence ID" value="KRF98753.1"/>
    <property type="molecule type" value="Genomic_DNA"/>
</dbReference>
<evidence type="ECO:0000256" key="3">
    <source>
        <dbReference type="ARBA" id="ARBA00022737"/>
    </source>
</evidence>
<dbReference type="InterPro" id="IPR050541">
    <property type="entry name" value="LRR_TM_domain-containing"/>
</dbReference>
<evidence type="ECO:0000256" key="2">
    <source>
        <dbReference type="ARBA" id="ARBA00022729"/>
    </source>
</evidence>
<keyword evidence="2" id="KW-0732">Signal</keyword>
<reference evidence="4 5" key="1">
    <citation type="journal article" date="2007" name="Nature">
        <title>Evolution of genes and genomes on the Drosophila phylogeny.</title>
        <authorList>
            <consortium name="Drosophila 12 Genomes Consortium"/>
            <person name="Clark A.G."/>
            <person name="Eisen M.B."/>
            <person name="Smith D.R."/>
            <person name="Bergman C.M."/>
            <person name="Oliver B."/>
            <person name="Markow T.A."/>
            <person name="Kaufman T.C."/>
            <person name="Kellis M."/>
            <person name="Gelbart W."/>
            <person name="Iyer V.N."/>
            <person name="Pollard D.A."/>
            <person name="Sackton T.B."/>
            <person name="Larracuente A.M."/>
            <person name="Singh N.D."/>
            <person name="Abad J.P."/>
            <person name="Abt D.N."/>
            <person name="Adryan B."/>
            <person name="Aguade M."/>
            <person name="Akashi H."/>
            <person name="Anderson W.W."/>
            <person name="Aquadro C.F."/>
            <person name="Ardell D.H."/>
            <person name="Arguello R."/>
            <person name="Artieri C.G."/>
            <person name="Barbash D.A."/>
            <person name="Barker D."/>
            <person name="Barsanti P."/>
            <person name="Batterham P."/>
            <person name="Batzoglou S."/>
            <person name="Begun D."/>
            <person name="Bhutkar A."/>
            <person name="Blanco E."/>
            <person name="Bosak S.A."/>
            <person name="Bradley R.K."/>
            <person name="Brand A.D."/>
            <person name="Brent M.R."/>
            <person name="Brooks A.N."/>
            <person name="Brown R.H."/>
            <person name="Butlin R.K."/>
            <person name="Caggese C."/>
            <person name="Calvi B.R."/>
            <person name="Bernardo de Carvalho A."/>
            <person name="Caspi A."/>
            <person name="Castrezana S."/>
            <person name="Celniker S.E."/>
            <person name="Chang J.L."/>
            <person name="Chapple C."/>
            <person name="Chatterji S."/>
            <person name="Chinwalla A."/>
            <person name="Civetta A."/>
            <person name="Clifton S.W."/>
            <person name="Comeron J.M."/>
            <person name="Costello J.C."/>
            <person name="Coyne J.A."/>
            <person name="Daub J."/>
            <person name="David R.G."/>
            <person name="Delcher A.L."/>
            <person name="Delehaunty K."/>
            <person name="Do C.B."/>
            <person name="Ebling H."/>
            <person name="Edwards K."/>
            <person name="Eickbush T."/>
            <person name="Evans J.D."/>
            <person name="Filipski A."/>
            <person name="Findeiss S."/>
            <person name="Freyhult E."/>
            <person name="Fulton L."/>
            <person name="Fulton R."/>
            <person name="Garcia A.C."/>
            <person name="Gardiner A."/>
            <person name="Garfield D.A."/>
            <person name="Garvin B.E."/>
            <person name="Gibson G."/>
            <person name="Gilbert D."/>
            <person name="Gnerre S."/>
            <person name="Godfrey J."/>
            <person name="Good R."/>
            <person name="Gotea V."/>
            <person name="Gravely B."/>
            <person name="Greenberg A.J."/>
            <person name="Griffiths-Jones S."/>
            <person name="Gross S."/>
            <person name="Guigo R."/>
            <person name="Gustafson E.A."/>
            <person name="Haerty W."/>
            <person name="Hahn M.W."/>
            <person name="Halligan D.L."/>
            <person name="Halpern A.L."/>
            <person name="Halter G.M."/>
            <person name="Han M.V."/>
            <person name="Heger A."/>
            <person name="Hillier L."/>
            <person name="Hinrichs A.S."/>
            <person name="Holmes I."/>
            <person name="Hoskins R.A."/>
            <person name="Hubisz M.J."/>
            <person name="Hultmark D."/>
            <person name="Huntley M.A."/>
            <person name="Jaffe D.B."/>
            <person name="Jagadeeshan S."/>
            <person name="Jeck W.R."/>
            <person name="Johnson J."/>
            <person name="Jones C.D."/>
            <person name="Jordan W.C."/>
            <person name="Karpen G.H."/>
            <person name="Kataoka E."/>
            <person name="Keightley P.D."/>
            <person name="Kheradpour P."/>
            <person name="Kirkness E.F."/>
            <person name="Koerich L.B."/>
            <person name="Kristiansen K."/>
            <person name="Kudrna D."/>
            <person name="Kulathinal R.J."/>
            <person name="Kumar S."/>
            <person name="Kwok R."/>
            <person name="Lander E."/>
            <person name="Langley C.H."/>
            <person name="Lapoint R."/>
            <person name="Lazzaro B.P."/>
            <person name="Lee S.J."/>
            <person name="Levesque L."/>
            <person name="Li R."/>
            <person name="Lin C.F."/>
            <person name="Lin M.F."/>
            <person name="Lindblad-Toh K."/>
            <person name="Llopart A."/>
            <person name="Long M."/>
            <person name="Low L."/>
            <person name="Lozovsky E."/>
            <person name="Lu J."/>
            <person name="Luo M."/>
            <person name="Machado C.A."/>
            <person name="Makalowski W."/>
            <person name="Marzo M."/>
            <person name="Matsuda M."/>
            <person name="Matzkin L."/>
            <person name="McAllister B."/>
            <person name="McBride C.S."/>
            <person name="McKernan B."/>
            <person name="McKernan K."/>
            <person name="Mendez-Lago M."/>
            <person name="Minx P."/>
            <person name="Mollenhauer M.U."/>
            <person name="Montooth K."/>
            <person name="Mount S.M."/>
            <person name="Mu X."/>
            <person name="Myers E."/>
            <person name="Negre B."/>
            <person name="Newfeld S."/>
            <person name="Nielsen R."/>
            <person name="Noor M.A."/>
            <person name="O'Grady P."/>
            <person name="Pachter L."/>
            <person name="Papaceit M."/>
            <person name="Parisi M.J."/>
            <person name="Parisi M."/>
            <person name="Parts L."/>
            <person name="Pedersen J.S."/>
            <person name="Pesole G."/>
            <person name="Phillippy A.M."/>
            <person name="Ponting C.P."/>
            <person name="Pop M."/>
            <person name="Porcelli D."/>
            <person name="Powell J.R."/>
            <person name="Prohaska S."/>
            <person name="Pruitt K."/>
            <person name="Puig M."/>
            <person name="Quesneville H."/>
            <person name="Ram K.R."/>
            <person name="Rand D."/>
            <person name="Rasmussen M.D."/>
            <person name="Reed L.K."/>
            <person name="Reenan R."/>
            <person name="Reily A."/>
            <person name="Remington K.A."/>
            <person name="Rieger T.T."/>
            <person name="Ritchie M.G."/>
            <person name="Robin C."/>
            <person name="Rogers Y.H."/>
            <person name="Rohde C."/>
            <person name="Rozas J."/>
            <person name="Rubenfield M.J."/>
            <person name="Ruiz A."/>
            <person name="Russo S."/>
            <person name="Salzberg S.L."/>
            <person name="Sanchez-Gracia A."/>
            <person name="Saranga D.J."/>
            <person name="Sato H."/>
            <person name="Schaeffer S.W."/>
            <person name="Schatz M.C."/>
            <person name="Schlenke T."/>
            <person name="Schwartz R."/>
            <person name="Segarra C."/>
            <person name="Singh R.S."/>
            <person name="Sirot L."/>
            <person name="Sirota M."/>
            <person name="Sisneros N.B."/>
            <person name="Smith C.D."/>
            <person name="Smith T.F."/>
            <person name="Spieth J."/>
            <person name="Stage D.E."/>
            <person name="Stark A."/>
            <person name="Stephan W."/>
            <person name="Strausberg R.L."/>
            <person name="Strempel S."/>
            <person name="Sturgill D."/>
            <person name="Sutton G."/>
            <person name="Sutton G.G."/>
            <person name="Tao W."/>
            <person name="Teichmann S."/>
            <person name="Tobari Y.N."/>
            <person name="Tomimura Y."/>
            <person name="Tsolas J.M."/>
            <person name="Valente V.L."/>
            <person name="Venter E."/>
            <person name="Venter J.C."/>
            <person name="Vicario S."/>
            <person name="Vieira F.G."/>
            <person name="Vilella A.J."/>
            <person name="Villasante A."/>
            <person name="Walenz B."/>
            <person name="Wang J."/>
            <person name="Wasserman M."/>
            <person name="Watts T."/>
            <person name="Wilson D."/>
            <person name="Wilson R.K."/>
            <person name="Wing R.A."/>
            <person name="Wolfner M.F."/>
            <person name="Wong A."/>
            <person name="Wong G.K."/>
            <person name="Wu C.I."/>
            <person name="Wu G."/>
            <person name="Yamamoto D."/>
            <person name="Yang H.P."/>
            <person name="Yang S.P."/>
            <person name="Yorke J.A."/>
            <person name="Yoshida K."/>
            <person name="Zdobnov E."/>
            <person name="Zhang P."/>
            <person name="Zhang Y."/>
            <person name="Zimin A.V."/>
            <person name="Baldwin J."/>
            <person name="Abdouelleil A."/>
            <person name="Abdulkadir J."/>
            <person name="Abebe A."/>
            <person name="Abera B."/>
            <person name="Abreu J."/>
            <person name="Acer S.C."/>
            <person name="Aftuck L."/>
            <person name="Alexander A."/>
            <person name="An P."/>
            <person name="Anderson E."/>
            <person name="Anderson S."/>
            <person name="Arachi H."/>
            <person name="Azer M."/>
            <person name="Bachantsang P."/>
            <person name="Barry A."/>
            <person name="Bayul T."/>
            <person name="Berlin A."/>
            <person name="Bessette D."/>
            <person name="Bloom T."/>
            <person name="Blye J."/>
            <person name="Boguslavskiy L."/>
            <person name="Bonnet C."/>
            <person name="Boukhgalter B."/>
            <person name="Bourzgui I."/>
            <person name="Brown A."/>
            <person name="Cahill P."/>
            <person name="Channer S."/>
            <person name="Cheshatsang Y."/>
            <person name="Chuda L."/>
            <person name="Citroen M."/>
            <person name="Collymore A."/>
            <person name="Cooke P."/>
            <person name="Costello M."/>
            <person name="D'Aco K."/>
            <person name="Daza R."/>
            <person name="De Haan G."/>
            <person name="DeGray S."/>
            <person name="DeMaso C."/>
            <person name="Dhargay N."/>
            <person name="Dooley K."/>
            <person name="Dooley E."/>
            <person name="Doricent M."/>
            <person name="Dorje P."/>
            <person name="Dorjee K."/>
            <person name="Dupes A."/>
            <person name="Elong R."/>
            <person name="Falk J."/>
            <person name="Farina A."/>
            <person name="Faro S."/>
            <person name="Ferguson D."/>
            <person name="Fisher S."/>
            <person name="Foley C.D."/>
            <person name="Franke A."/>
            <person name="Friedrich D."/>
            <person name="Gadbois L."/>
            <person name="Gearin G."/>
            <person name="Gearin C.R."/>
            <person name="Giannoukos G."/>
            <person name="Goode T."/>
            <person name="Graham J."/>
            <person name="Grandbois E."/>
            <person name="Grewal S."/>
            <person name="Gyaltsen K."/>
            <person name="Hafez N."/>
            <person name="Hagos B."/>
            <person name="Hall J."/>
            <person name="Henson C."/>
            <person name="Hollinger A."/>
            <person name="Honan T."/>
            <person name="Huard M.D."/>
            <person name="Hughes L."/>
            <person name="Hurhula B."/>
            <person name="Husby M.E."/>
            <person name="Kamat A."/>
            <person name="Kanga B."/>
            <person name="Kashin S."/>
            <person name="Khazanovich D."/>
            <person name="Kisner P."/>
            <person name="Lance K."/>
            <person name="Lara M."/>
            <person name="Lee W."/>
            <person name="Lennon N."/>
            <person name="Letendre F."/>
            <person name="LeVine R."/>
            <person name="Lipovsky A."/>
            <person name="Liu X."/>
            <person name="Liu J."/>
            <person name="Liu S."/>
            <person name="Lokyitsang T."/>
            <person name="Lokyitsang Y."/>
            <person name="Lubonja R."/>
            <person name="Lui A."/>
            <person name="MacDonald P."/>
            <person name="Magnisalis V."/>
            <person name="Maru K."/>
            <person name="Matthews C."/>
            <person name="McCusker W."/>
            <person name="McDonough S."/>
            <person name="Mehta T."/>
            <person name="Meldrim J."/>
            <person name="Meneus L."/>
            <person name="Mihai O."/>
            <person name="Mihalev A."/>
            <person name="Mihova T."/>
            <person name="Mittelman R."/>
            <person name="Mlenga V."/>
            <person name="Montmayeur A."/>
            <person name="Mulrain L."/>
            <person name="Navidi A."/>
            <person name="Naylor J."/>
            <person name="Negash T."/>
            <person name="Nguyen T."/>
            <person name="Nguyen N."/>
            <person name="Nicol R."/>
            <person name="Norbu C."/>
            <person name="Norbu N."/>
            <person name="Novod N."/>
            <person name="O'Neill B."/>
            <person name="Osman S."/>
            <person name="Markiewicz E."/>
            <person name="Oyono O.L."/>
            <person name="Patti C."/>
            <person name="Phunkhang P."/>
            <person name="Pierre F."/>
            <person name="Priest M."/>
            <person name="Raghuraman S."/>
            <person name="Rege F."/>
            <person name="Reyes R."/>
            <person name="Rise C."/>
            <person name="Rogov P."/>
            <person name="Ross K."/>
            <person name="Ryan E."/>
            <person name="Settipalli S."/>
            <person name="Shea T."/>
            <person name="Sherpa N."/>
            <person name="Shi L."/>
            <person name="Shih D."/>
            <person name="Sparrow T."/>
            <person name="Spaulding J."/>
            <person name="Stalker J."/>
            <person name="Stange-Thomann N."/>
            <person name="Stavropoulos S."/>
            <person name="Stone C."/>
            <person name="Strader C."/>
            <person name="Tesfaye S."/>
            <person name="Thomson T."/>
            <person name="Thoulutsang Y."/>
            <person name="Thoulutsang D."/>
            <person name="Topham K."/>
            <person name="Topping I."/>
            <person name="Tsamla T."/>
            <person name="Vassiliev H."/>
            <person name="Vo A."/>
            <person name="Wangchuk T."/>
            <person name="Wangdi T."/>
            <person name="Weiand M."/>
            <person name="Wilkinson J."/>
            <person name="Wilson A."/>
            <person name="Yadav S."/>
            <person name="Young G."/>
            <person name="Yu Q."/>
            <person name="Zembek L."/>
            <person name="Zhong D."/>
            <person name="Zimmer A."/>
            <person name="Zwirko Z."/>
            <person name="Jaffe D.B."/>
            <person name="Alvarez P."/>
            <person name="Brockman W."/>
            <person name="Butler J."/>
            <person name="Chin C."/>
            <person name="Gnerre S."/>
            <person name="Grabherr M."/>
            <person name="Kleber M."/>
            <person name="Mauceli E."/>
            <person name="MacCallum I."/>
        </authorList>
    </citation>
    <scope>NUCLEOTIDE SEQUENCE [LARGE SCALE GENOMIC DNA]</scope>
    <source>
        <strain evidence="5">Tucson 14030-0811.24</strain>
    </source>
</reference>
<dbReference type="GO" id="GO:0005886">
    <property type="term" value="C:plasma membrane"/>
    <property type="evidence" value="ECO:0007669"/>
    <property type="project" value="TreeGrafter"/>
</dbReference>
<evidence type="ECO:0000313" key="5">
    <source>
        <dbReference type="Proteomes" id="UP000007798"/>
    </source>
</evidence>
<dbReference type="PANTHER" id="PTHR24369">
    <property type="entry name" value="ANTIGEN BSP, PUTATIVE-RELATED"/>
    <property type="match status" value="1"/>
</dbReference>
<sequence>MPIPIVGSSVYHFENNSLTQLPNFSSEGLDNVLQLHLANNKLTSLSVEQLPQNLTWLDIRNNSLNSIDSKVVEFLKNREINILQTGIKWRPSCENKDLISYLSNLKKYVKIEFWHDSIDNPVFYERLNGPCPTDCTCCFEDNQLLVNCTGTGYYTVPKLSNLIIGDSSLLLEDNRILSLSTTGFLRNSTIKELNVKNNYINEIHLDELPVNLTLLDIRENHLKALDDDVTDFIAHLPQIRLSDNPWQCNCKYLKFLNYLRKTNPIEYKAALKNCNVQEDCPDHCTCCKNDSDRKTSIKCN</sequence>
<dbReference type="OrthoDB" id="9985615at2759"/>
<dbReference type="SMR" id="A0A0Q9WRJ1"/>
<organism evidence="4 5">
    <name type="scientific">Drosophila willistoni</name>
    <name type="common">Fruit fly</name>
    <dbReference type="NCBI Taxonomy" id="7260"/>
    <lineage>
        <taxon>Eukaryota</taxon>
        <taxon>Metazoa</taxon>
        <taxon>Ecdysozoa</taxon>
        <taxon>Arthropoda</taxon>
        <taxon>Hexapoda</taxon>
        <taxon>Insecta</taxon>
        <taxon>Pterygota</taxon>
        <taxon>Neoptera</taxon>
        <taxon>Endopterygota</taxon>
        <taxon>Diptera</taxon>
        <taxon>Brachycera</taxon>
        <taxon>Muscomorpha</taxon>
        <taxon>Ephydroidea</taxon>
        <taxon>Drosophilidae</taxon>
        <taxon>Drosophila</taxon>
        <taxon>Sophophora</taxon>
    </lineage>
</organism>
<dbReference type="Proteomes" id="UP000007798">
    <property type="component" value="Unassembled WGS sequence"/>
</dbReference>
<dbReference type="STRING" id="7260.A0A0Q9WRJ1"/>
<protein>
    <recommendedName>
        <fullName evidence="6">LRRCT domain-containing protein</fullName>
    </recommendedName>
</protein>
<dbReference type="Gene3D" id="3.80.10.10">
    <property type="entry name" value="Ribonuclease Inhibitor"/>
    <property type="match status" value="2"/>
</dbReference>
<gene>
    <name evidence="4" type="primary">Dwil\GK27267</name>
    <name evidence="4" type="ORF">Dwil_GK27267</name>
</gene>
<keyword evidence="3" id="KW-0677">Repeat</keyword>